<dbReference type="Proteomes" id="UP000535937">
    <property type="component" value="Unassembled WGS sequence"/>
</dbReference>
<organism evidence="4 5">
    <name type="scientific">Microbulbifer rhizosphaerae</name>
    <dbReference type="NCBI Taxonomy" id="1562603"/>
    <lineage>
        <taxon>Bacteria</taxon>
        <taxon>Pseudomonadati</taxon>
        <taxon>Pseudomonadota</taxon>
        <taxon>Gammaproteobacteria</taxon>
        <taxon>Cellvibrionales</taxon>
        <taxon>Microbulbiferaceae</taxon>
        <taxon>Microbulbifer</taxon>
    </lineage>
</organism>
<proteinExistence type="inferred from homology"/>
<dbReference type="InterPro" id="IPR037459">
    <property type="entry name" value="RhgT-like"/>
</dbReference>
<evidence type="ECO:0000313" key="5">
    <source>
        <dbReference type="Proteomes" id="UP000535937"/>
    </source>
</evidence>
<evidence type="ECO:0000256" key="1">
    <source>
        <dbReference type="ARBA" id="ARBA00008668"/>
    </source>
</evidence>
<dbReference type="Pfam" id="PF13472">
    <property type="entry name" value="Lipase_GDSL_2"/>
    <property type="match status" value="1"/>
</dbReference>
<evidence type="ECO:0000313" key="4">
    <source>
        <dbReference type="EMBL" id="MBB3063470.1"/>
    </source>
</evidence>
<keyword evidence="2" id="KW-0378">Hydrolase</keyword>
<accession>A0A7W4WFV1</accession>
<sequence>MTDYGEDRLPQMGWGQAMPMFFSEETVINNWARGGRSSRSFYYEAERWPAVLPLIKAGDYVIIQFGHNDQRRGGDYAEAGTFAYCPDGTENGEGCPEDLDLEGPDPTAPYYEHSYYQFLKRYVLETRAKGAIPILMTPIVRKYFSGGTITEKGQHNLQAQDKYSEEPYPRGDYPAAMKAVADTYGVPFVDLTAETKAIVESYGDEAATEHLYIAADSTHPAVLFATLIARAAVQGLESQGLMEGHIVEATSLVASPNNLDWGNRYIDVPNTKELTISAFDLVPETGSVDVTAPDGFLLSDSAESEVWSSSATIDFTNGAFTSNLYVQFTAASEQAYTGDVSFALDGTELGTVAVSGTGVAVGEGVASYSSWFTEGASTTAISDGLVSASDALVNNLEAGNTKTMAVDGQDTGVARFQVFGEAMVARSDDRYLQFAVTAESQKFYVDTISVYLASSGGSTVEADIEYSLSADFTNPVKLNETSFLPRDDTDLTVQEYSVISTLDSTDADPNNDTLYVRIFPWNASGATSTGKYLGIYDLKVDGVSGE</sequence>
<protein>
    <submittedName>
        <fullName evidence="4">Lysophospholipase L1-like esterase</fullName>
    </submittedName>
</protein>
<comment type="caution">
    <text evidence="4">The sequence shown here is derived from an EMBL/GenBank/DDBJ whole genome shotgun (WGS) entry which is preliminary data.</text>
</comment>
<dbReference type="EMBL" id="JACHWZ010000031">
    <property type="protein sequence ID" value="MBB3063470.1"/>
    <property type="molecule type" value="Genomic_DNA"/>
</dbReference>
<dbReference type="CDD" id="cd01821">
    <property type="entry name" value="Rhamnogalacturan_acetylesterase_like"/>
    <property type="match status" value="1"/>
</dbReference>
<dbReference type="PANTHER" id="PTHR43695:SF1">
    <property type="entry name" value="RHAMNOGALACTURONAN ACETYLESTERASE"/>
    <property type="match status" value="1"/>
</dbReference>
<comment type="similarity">
    <text evidence="1">Belongs to the 'GDSL' lipolytic enzyme family.</text>
</comment>
<feature type="domain" description="SGNH hydrolase-type esterase" evidence="3">
    <location>
        <begin position="14"/>
        <end position="220"/>
    </location>
</feature>
<evidence type="ECO:0000256" key="2">
    <source>
        <dbReference type="ARBA" id="ARBA00022801"/>
    </source>
</evidence>
<dbReference type="GO" id="GO:0016788">
    <property type="term" value="F:hydrolase activity, acting on ester bonds"/>
    <property type="evidence" value="ECO:0007669"/>
    <property type="project" value="UniProtKB-ARBA"/>
</dbReference>
<evidence type="ECO:0000259" key="3">
    <source>
        <dbReference type="Pfam" id="PF13472"/>
    </source>
</evidence>
<dbReference type="SUPFAM" id="SSF52266">
    <property type="entry name" value="SGNH hydrolase"/>
    <property type="match status" value="1"/>
</dbReference>
<dbReference type="InterPro" id="IPR036514">
    <property type="entry name" value="SGNH_hydro_sf"/>
</dbReference>
<name>A0A7W4WFV1_9GAMM</name>
<dbReference type="InterPro" id="IPR013830">
    <property type="entry name" value="SGNH_hydro"/>
</dbReference>
<gene>
    <name evidence="4" type="ORF">FHS09_004328</name>
</gene>
<reference evidence="4 5" key="1">
    <citation type="submission" date="2020-08" db="EMBL/GenBank/DDBJ databases">
        <title>Genomic Encyclopedia of Type Strains, Phase III (KMG-III): the genomes of soil and plant-associated and newly described type strains.</title>
        <authorList>
            <person name="Whitman W."/>
        </authorList>
    </citation>
    <scope>NUCLEOTIDE SEQUENCE [LARGE SCALE GENOMIC DNA]</scope>
    <source>
        <strain evidence="4 5">CECT 8799</strain>
    </source>
</reference>
<dbReference type="Gene3D" id="3.40.50.1110">
    <property type="entry name" value="SGNH hydrolase"/>
    <property type="match status" value="1"/>
</dbReference>
<keyword evidence="5" id="KW-1185">Reference proteome</keyword>
<dbReference type="AlphaFoldDB" id="A0A7W4WFV1"/>
<dbReference type="PANTHER" id="PTHR43695">
    <property type="entry name" value="PUTATIVE (AFU_ORTHOLOGUE AFUA_2G17250)-RELATED"/>
    <property type="match status" value="1"/>
</dbReference>